<evidence type="ECO:0000256" key="2">
    <source>
        <dbReference type="ARBA" id="ARBA00022980"/>
    </source>
</evidence>
<dbReference type="EMBL" id="KB206474">
    <property type="protein sequence ID" value="ELP91293.1"/>
    <property type="molecule type" value="Genomic_DNA"/>
</dbReference>
<keyword evidence="2 5" id="KW-0689">Ribosomal protein</keyword>
<sequence>MSAQQKQFAIAFAALLLHETKKEINVENLTAVLKVAGVQMDQWVAVMAKAFTPEKIQEFLDNFASSAPVAAAPVAAAETKKEETKEEQKEEKKDEPEEDFGGFGDLF</sequence>
<dbReference type="OMA" id="SEGCAMF"/>
<evidence type="ECO:0000256" key="4">
    <source>
        <dbReference type="SAM" id="MobiDB-lite"/>
    </source>
</evidence>
<dbReference type="Proteomes" id="UP000014680">
    <property type="component" value="Unassembled WGS sequence"/>
</dbReference>
<dbReference type="GO" id="GO:0005840">
    <property type="term" value="C:ribosome"/>
    <property type="evidence" value="ECO:0007669"/>
    <property type="project" value="UniProtKB-KW"/>
</dbReference>
<feature type="region of interest" description="Disordered" evidence="4">
    <location>
        <begin position="74"/>
        <end position="107"/>
    </location>
</feature>
<evidence type="ECO:0000256" key="1">
    <source>
        <dbReference type="ARBA" id="ARBA00005436"/>
    </source>
</evidence>
<evidence type="ECO:0000313" key="6">
    <source>
        <dbReference type="Proteomes" id="UP000014680"/>
    </source>
</evidence>
<evidence type="ECO:0000313" key="5">
    <source>
        <dbReference type="EMBL" id="ELP91293.1"/>
    </source>
</evidence>
<feature type="compositionally biased region" description="Basic and acidic residues" evidence="4">
    <location>
        <begin position="78"/>
        <end position="95"/>
    </location>
</feature>
<dbReference type="AlphaFoldDB" id="A0A0A1UC61"/>
<dbReference type="KEGG" id="eiv:EIN_152900"/>
<dbReference type="Pfam" id="PF00428">
    <property type="entry name" value="Ribosomal_60s"/>
    <property type="match status" value="1"/>
</dbReference>
<proteinExistence type="inferred from homology"/>
<organism evidence="5 6">
    <name type="scientific">Entamoeba invadens IP1</name>
    <dbReference type="NCBI Taxonomy" id="370355"/>
    <lineage>
        <taxon>Eukaryota</taxon>
        <taxon>Amoebozoa</taxon>
        <taxon>Evosea</taxon>
        <taxon>Archamoebae</taxon>
        <taxon>Mastigamoebida</taxon>
        <taxon>Entamoebidae</taxon>
        <taxon>Entamoeba</taxon>
    </lineage>
</organism>
<dbReference type="RefSeq" id="XP_004258064.1">
    <property type="nucleotide sequence ID" value="XM_004258016.1"/>
</dbReference>
<dbReference type="GeneID" id="14890429"/>
<dbReference type="Gene3D" id="1.10.10.1410">
    <property type="match status" value="1"/>
</dbReference>
<dbReference type="GO" id="GO:1990904">
    <property type="term" value="C:ribonucleoprotein complex"/>
    <property type="evidence" value="ECO:0007669"/>
    <property type="project" value="UniProtKB-KW"/>
</dbReference>
<keyword evidence="3" id="KW-0687">Ribonucleoprotein</keyword>
<gene>
    <name evidence="5" type="ORF">EIN_152900</name>
</gene>
<reference evidence="5 6" key="1">
    <citation type="submission" date="2012-10" db="EMBL/GenBank/DDBJ databases">
        <authorList>
            <person name="Zafar N."/>
            <person name="Inman J."/>
            <person name="Hall N."/>
            <person name="Lorenzi H."/>
            <person name="Caler E."/>
        </authorList>
    </citation>
    <scope>NUCLEOTIDE SEQUENCE [LARGE SCALE GENOMIC DNA]</scope>
    <source>
        <strain evidence="5 6">IP1</strain>
    </source>
</reference>
<comment type="similarity">
    <text evidence="1">Belongs to the eukaryotic ribosomal protein P1/P2 family.</text>
</comment>
<protein>
    <submittedName>
        <fullName evidence="5">50S ribosomal protein L12P, putative</fullName>
    </submittedName>
</protein>
<accession>A0A0A1UC61</accession>
<keyword evidence="6" id="KW-1185">Reference proteome</keyword>
<evidence type="ECO:0000256" key="3">
    <source>
        <dbReference type="ARBA" id="ARBA00023274"/>
    </source>
</evidence>
<dbReference type="InterPro" id="IPR038716">
    <property type="entry name" value="P1/P2_N_sf"/>
</dbReference>
<dbReference type="FunFam" id="1.10.10.1410:FF:000002">
    <property type="entry name" value="60S acidic ribosomal protein P2"/>
    <property type="match status" value="1"/>
</dbReference>
<dbReference type="VEuPathDB" id="AmoebaDB:EIN_152900"/>
<name>A0A0A1UC61_ENTIV</name>